<sequence length="357" mass="40350">MSTKSDQITLQELISRLKDYLLFLWSKKLWFLVFAAAFAVVLVAYNGLKTKKYTATTSFVLENGGAGLGDLSSLASLAGVNLGGALSESNDLFQIDNIQELYRSHRMISETMLTEAPFRKGGDLLVNKFIEQNELREEWEGEQGLENISFSIPREQFTIQHDSLLLEFTDMIREDYLAVSKPNRKLSILNVNVTDEYQEFAKRFNDALVQNVNSFYTKTRTKKSGENLAILQKQADSVKLVLEAAMLRLAQVQESAPNRNPLYKTPLVEEQKLMVDIAASSAMYETVVKNLEIAKVSHRSKMPLIQIIDYPILPLKDNQWKLAKTIVVGGLVGGFLALIYFTGVRMLRVALKEEEHQ</sequence>
<accession>A0A1I0N6N3</accession>
<organism evidence="2 3">
    <name type="scientific">Roseivirga pacifica</name>
    <dbReference type="NCBI Taxonomy" id="1267423"/>
    <lineage>
        <taxon>Bacteria</taxon>
        <taxon>Pseudomonadati</taxon>
        <taxon>Bacteroidota</taxon>
        <taxon>Cytophagia</taxon>
        <taxon>Cytophagales</taxon>
        <taxon>Roseivirgaceae</taxon>
        <taxon>Roseivirga</taxon>
    </lineage>
</organism>
<feature type="transmembrane region" description="Helical" evidence="1">
    <location>
        <begin position="29"/>
        <end position="48"/>
    </location>
</feature>
<dbReference type="RefSeq" id="WP_090257368.1">
    <property type="nucleotide sequence ID" value="NZ_FOIR01000001.1"/>
</dbReference>
<proteinExistence type="predicted"/>
<dbReference type="GeneID" id="99985707"/>
<keyword evidence="1" id="KW-0472">Membrane</keyword>
<evidence type="ECO:0000313" key="2">
    <source>
        <dbReference type="EMBL" id="SEV96806.1"/>
    </source>
</evidence>
<gene>
    <name evidence="2" type="ORF">SAMN05216290_0969</name>
</gene>
<evidence type="ECO:0000313" key="3">
    <source>
        <dbReference type="Proteomes" id="UP000199437"/>
    </source>
</evidence>
<feature type="transmembrane region" description="Helical" evidence="1">
    <location>
        <begin position="322"/>
        <end position="341"/>
    </location>
</feature>
<protein>
    <submittedName>
        <fullName evidence="2">Chain length determinant protein</fullName>
    </submittedName>
</protein>
<dbReference type="InterPro" id="IPR050445">
    <property type="entry name" value="Bact_polysacc_biosynth/exp"/>
</dbReference>
<dbReference type="AlphaFoldDB" id="A0A1I0N6N3"/>
<keyword evidence="1" id="KW-1133">Transmembrane helix</keyword>
<dbReference type="STRING" id="1267423.SAMN05216290_0969"/>
<dbReference type="PANTHER" id="PTHR32309:SF31">
    <property type="entry name" value="CAPSULAR EXOPOLYSACCHARIDE FAMILY"/>
    <property type="match status" value="1"/>
</dbReference>
<dbReference type="EMBL" id="FOIR01000001">
    <property type="protein sequence ID" value="SEV96806.1"/>
    <property type="molecule type" value="Genomic_DNA"/>
</dbReference>
<reference evidence="3" key="1">
    <citation type="submission" date="2016-10" db="EMBL/GenBank/DDBJ databases">
        <authorList>
            <person name="Varghese N."/>
            <person name="Submissions S."/>
        </authorList>
    </citation>
    <scope>NUCLEOTIDE SEQUENCE [LARGE SCALE GENOMIC DNA]</scope>
    <source>
        <strain evidence="3">CGMCC 1.12402</strain>
    </source>
</reference>
<dbReference type="Proteomes" id="UP000199437">
    <property type="component" value="Unassembled WGS sequence"/>
</dbReference>
<evidence type="ECO:0000256" key="1">
    <source>
        <dbReference type="SAM" id="Phobius"/>
    </source>
</evidence>
<dbReference type="PANTHER" id="PTHR32309">
    <property type="entry name" value="TYROSINE-PROTEIN KINASE"/>
    <property type="match status" value="1"/>
</dbReference>
<keyword evidence="1" id="KW-0812">Transmembrane</keyword>
<name>A0A1I0N6N3_9BACT</name>
<keyword evidence="3" id="KW-1185">Reference proteome</keyword>
<dbReference type="OrthoDB" id="745212at2"/>